<dbReference type="EMBL" id="AOMT01000015">
    <property type="protein sequence ID" value="KDN25416.1"/>
    <property type="molecule type" value="Genomic_DNA"/>
</dbReference>
<dbReference type="eggNOG" id="COG1002">
    <property type="taxonomic scope" value="Bacteria"/>
</dbReference>
<keyword evidence="2" id="KW-1185">Reference proteome</keyword>
<dbReference type="OrthoDB" id="9782445at2"/>
<proteinExistence type="predicted"/>
<evidence type="ECO:0000313" key="1">
    <source>
        <dbReference type="EMBL" id="KDN25416.1"/>
    </source>
</evidence>
<dbReference type="Proteomes" id="UP000035860">
    <property type="component" value="Unassembled WGS sequence"/>
</dbReference>
<evidence type="ECO:0000313" key="2">
    <source>
        <dbReference type="Proteomes" id="UP000035860"/>
    </source>
</evidence>
<accession>A0A066UDC8</accession>
<dbReference type="AlphaFoldDB" id="A0A066UDC8"/>
<sequence>MMGAAIQKHIIDFSVANLSEDDLYQYSSEILDTLLRDRTTSFYAKKKRNIIWANNNYLELGENYGATCQITPNLITGKMGNLIVPRALKSKEQQKERTKSKAEVFTPSWVVKKQNDALDENFLNDDLITYISRTWLEITCGEAPYIANRYEMATGEIIDLNERVGFLDRKLRRINQEINNKKKWQEFAKKSYQASFGFEWNGDSLLLARENLLLTYRDYYVDKWGSEPEYELLKQIAEIISYNIFQMDGLTECLPLTQKRETIFNHQADLFDDVKPKIVMIHQGQRIKIKDWKTRKMVFFDEELSNEQN</sequence>
<comment type="caution">
    <text evidence="1">The sequence shown here is derived from an EMBL/GenBank/DDBJ whole genome shotgun (WGS) entry which is preliminary data.</text>
</comment>
<dbReference type="RefSeq" id="WP_152545097.1">
    <property type="nucleotide sequence ID" value="NZ_AOMT01000015.1"/>
</dbReference>
<protein>
    <submittedName>
        <fullName evidence="1">Uncharacterized protein</fullName>
    </submittedName>
</protein>
<organism evidence="1 2">
    <name type="scientific">Moraxella bovoculi 237</name>
    <dbReference type="NCBI Taxonomy" id="743974"/>
    <lineage>
        <taxon>Bacteria</taxon>
        <taxon>Pseudomonadati</taxon>
        <taxon>Pseudomonadota</taxon>
        <taxon>Gammaproteobacteria</taxon>
        <taxon>Moraxellales</taxon>
        <taxon>Moraxellaceae</taxon>
        <taxon>Moraxella</taxon>
    </lineage>
</organism>
<gene>
    <name evidence="1" type="ORF">MBO_03947</name>
</gene>
<reference evidence="1 2" key="1">
    <citation type="journal article" date="2014" name="Genome Announc.">
        <title>Draft Genome Sequence of Moraxella bovoculi Strain 237T (ATCC BAA-1259T) Isolated from a Calf with Infectious Bovine Keratoconjunctivitis.</title>
        <authorList>
            <person name="Calcutt M.J."/>
            <person name="Foecking M.F."/>
            <person name="Martin N.T."/>
            <person name="Mhlanga-Mutangadura T."/>
            <person name="Reilly T.J."/>
        </authorList>
    </citation>
    <scope>NUCLEOTIDE SEQUENCE [LARGE SCALE GENOMIC DNA]</scope>
    <source>
        <strain evidence="1 2">237</strain>
    </source>
</reference>
<name>A0A066UDC8_9GAMM</name>